<dbReference type="PANTHER" id="PTHR22847">
    <property type="entry name" value="WD40 REPEAT PROTEIN"/>
    <property type="match status" value="1"/>
</dbReference>
<reference evidence="5 6" key="1">
    <citation type="submission" date="2020-08" db="EMBL/GenBank/DDBJ databases">
        <title>Sequencing the genomes of 1000 actinobacteria strains.</title>
        <authorList>
            <person name="Klenk H.-P."/>
        </authorList>
    </citation>
    <scope>NUCLEOTIDE SEQUENCE [LARGE SCALE GENOMIC DNA]</scope>
    <source>
        <strain evidence="5 6">DSM 44936</strain>
    </source>
</reference>
<dbReference type="PANTHER" id="PTHR22847:SF637">
    <property type="entry name" value="WD REPEAT DOMAIN 5B"/>
    <property type="match status" value="1"/>
</dbReference>
<gene>
    <name evidence="5" type="ORF">BJ992_000758</name>
</gene>
<evidence type="ECO:0000256" key="1">
    <source>
        <dbReference type="ARBA" id="ARBA00022574"/>
    </source>
</evidence>
<feature type="repeat" description="WD" evidence="3">
    <location>
        <begin position="471"/>
        <end position="493"/>
    </location>
</feature>
<dbReference type="InterPro" id="IPR036322">
    <property type="entry name" value="WD40_repeat_dom_sf"/>
</dbReference>
<dbReference type="PROSITE" id="PS00678">
    <property type="entry name" value="WD_REPEATS_1"/>
    <property type="match status" value="2"/>
</dbReference>
<dbReference type="InterPro" id="IPR019775">
    <property type="entry name" value="WD40_repeat_CS"/>
</dbReference>
<dbReference type="AlphaFoldDB" id="A0A7X0ICU4"/>
<feature type="repeat" description="WD" evidence="3">
    <location>
        <begin position="675"/>
        <end position="719"/>
    </location>
</feature>
<feature type="repeat" description="WD" evidence="3">
    <location>
        <begin position="404"/>
        <end position="439"/>
    </location>
</feature>
<keyword evidence="6" id="KW-1185">Reference proteome</keyword>
<feature type="repeat" description="WD" evidence="3">
    <location>
        <begin position="138"/>
        <end position="173"/>
    </location>
</feature>
<feature type="repeat" description="WD" evidence="3">
    <location>
        <begin position="183"/>
        <end position="218"/>
    </location>
</feature>
<keyword evidence="1 3" id="KW-0853">WD repeat</keyword>
<dbReference type="PROSITE" id="PS50294">
    <property type="entry name" value="WD_REPEATS_REGION"/>
    <property type="match status" value="2"/>
</dbReference>
<dbReference type="Pfam" id="PF00400">
    <property type="entry name" value="WD40"/>
    <property type="match status" value="8"/>
</dbReference>
<dbReference type="InterPro" id="IPR001680">
    <property type="entry name" value="WD40_rpt"/>
</dbReference>
<feature type="region of interest" description="Disordered" evidence="4">
    <location>
        <begin position="566"/>
        <end position="590"/>
    </location>
</feature>
<dbReference type="EMBL" id="JACHIU010000001">
    <property type="protein sequence ID" value="MBB6471327.1"/>
    <property type="molecule type" value="Genomic_DNA"/>
</dbReference>
<dbReference type="InterPro" id="IPR020472">
    <property type="entry name" value="WD40_PAC1"/>
</dbReference>
<organism evidence="5 6">
    <name type="scientific">Sphaerisporangium rubeum</name>
    <dbReference type="NCBI Taxonomy" id="321317"/>
    <lineage>
        <taxon>Bacteria</taxon>
        <taxon>Bacillati</taxon>
        <taxon>Actinomycetota</taxon>
        <taxon>Actinomycetes</taxon>
        <taxon>Streptosporangiales</taxon>
        <taxon>Streptosporangiaceae</taxon>
        <taxon>Sphaerisporangium</taxon>
    </lineage>
</organism>
<evidence type="ECO:0000256" key="3">
    <source>
        <dbReference type="PROSITE-ProRule" id="PRU00221"/>
    </source>
</evidence>
<sequence length="754" mass="79212">MRETEIQAAITGALLGTLTEDSWVAADPYLLRHLAAHAAAGELLGELAGDAGFMVHAEPARLLDVLGTVSAGAHPLARVYWRAANHLRDAGVVERADILRTVAVQDEPEAVGGLPMPDERPLGVRWAKVARSDFHRTLIGHKGPVNALAFTALPDGTPLLASGGDDHVVRLWDPVGGAPHTVLARHTGPVNALAALELGDGLRLLASGGADRLVHLWDPATATHVGCLEGHAGEVRALAAVPLPDGDVLLAAGDGDGVVCLWEPSTGWLRTTFKGHFSPVRALDFTVLPDGTPLLAVAGNTVCLWDIGSGHGTVLRDHLRAVNAVAFVASPDGAVRLASADTERVILRNAITTEYDTELPHENSWLRALTFTTLSDGTPMMAGVIWNSHIRVWDPEIKKPRATFAKHTARAKALAFGGLPGGATVLASAGADHTIRLWDPVMPHGRSAHQGIATGVNAIASTTLPGGPVVVAGAGEDGTVRVWEAATGRLRTTLSSHNGRLTALAFIERPDGAVLLAGVGFDNTLLIWDVWSGDRVATMTAKWGSPRKPALMSLPDDTVVAVAGPYPRQDTRKNPGTADGAEPWNPRARTGHLTRDDVRTVTFLEADHGALVLASEGIYRTLALWDRITAGLGRHLTGVTDSVVVVTGLDLLVSAGKDSAVRLWDLLHPERRAVLTGHTGWVTALACASLPGGKVVLASGGYDGTVRLWDPVTARASHVMPVGAVVHALTFAGPMLVAGTARGVVVFDVDARRL</sequence>
<evidence type="ECO:0000313" key="5">
    <source>
        <dbReference type="EMBL" id="MBB6471327.1"/>
    </source>
</evidence>
<name>A0A7X0ICU4_9ACTN</name>
<evidence type="ECO:0000313" key="6">
    <source>
        <dbReference type="Proteomes" id="UP000555564"/>
    </source>
</evidence>
<dbReference type="Proteomes" id="UP000555564">
    <property type="component" value="Unassembled WGS sequence"/>
</dbReference>
<dbReference type="SUPFAM" id="SSF50978">
    <property type="entry name" value="WD40 repeat-like"/>
    <property type="match status" value="2"/>
</dbReference>
<feature type="repeat" description="WD" evidence="3">
    <location>
        <begin position="494"/>
        <end position="538"/>
    </location>
</feature>
<evidence type="ECO:0000256" key="2">
    <source>
        <dbReference type="ARBA" id="ARBA00022737"/>
    </source>
</evidence>
<dbReference type="SMART" id="SM00320">
    <property type="entry name" value="WD40"/>
    <property type="match status" value="10"/>
</dbReference>
<dbReference type="InterPro" id="IPR015943">
    <property type="entry name" value="WD40/YVTN_repeat-like_dom_sf"/>
</dbReference>
<dbReference type="RefSeq" id="WP_184978554.1">
    <property type="nucleotide sequence ID" value="NZ_BAAALO010000028.1"/>
</dbReference>
<accession>A0A7X0ICU4</accession>
<keyword evidence="2" id="KW-0677">Repeat</keyword>
<dbReference type="Gene3D" id="2.130.10.10">
    <property type="entry name" value="YVTN repeat-like/Quinoprotein amine dehydrogenase"/>
    <property type="match status" value="4"/>
</dbReference>
<feature type="repeat" description="WD" evidence="3">
    <location>
        <begin position="651"/>
        <end position="666"/>
    </location>
</feature>
<evidence type="ECO:0000256" key="4">
    <source>
        <dbReference type="SAM" id="MobiDB-lite"/>
    </source>
</evidence>
<protein>
    <submittedName>
        <fullName evidence="5">WD40 repeat protein</fullName>
    </submittedName>
</protein>
<proteinExistence type="predicted"/>
<dbReference type="PRINTS" id="PR00320">
    <property type="entry name" value="GPROTEINBRPT"/>
</dbReference>
<comment type="caution">
    <text evidence="5">The sequence shown here is derived from an EMBL/GenBank/DDBJ whole genome shotgun (WGS) entry which is preliminary data.</text>
</comment>
<dbReference type="CDD" id="cd00200">
    <property type="entry name" value="WD40"/>
    <property type="match status" value="2"/>
</dbReference>
<dbReference type="PROSITE" id="PS50082">
    <property type="entry name" value="WD_REPEATS_2"/>
    <property type="match status" value="7"/>
</dbReference>